<proteinExistence type="predicted"/>
<feature type="domain" description="AAA" evidence="2">
    <location>
        <begin position="43"/>
        <end position="163"/>
    </location>
</feature>
<evidence type="ECO:0000313" key="5">
    <source>
        <dbReference type="Proteomes" id="UP000228906"/>
    </source>
</evidence>
<dbReference type="Pfam" id="PF13635">
    <property type="entry name" value="DUF4143"/>
    <property type="match status" value="1"/>
</dbReference>
<protein>
    <recommendedName>
        <fullName evidence="6">ATPase</fullName>
    </recommendedName>
</protein>
<dbReference type="InterPro" id="IPR027417">
    <property type="entry name" value="P-loop_NTPase"/>
</dbReference>
<dbReference type="Proteomes" id="UP000228906">
    <property type="component" value="Unassembled WGS sequence"/>
</dbReference>
<keyword evidence="1" id="KW-0175">Coiled coil</keyword>
<reference evidence="5" key="1">
    <citation type="submission" date="2017-09" db="EMBL/GenBank/DDBJ databases">
        <title>Depth-based differentiation of microbial function through sediment-hosted aquifers and enrichment of novel symbionts in the deep terrestrial subsurface.</title>
        <authorList>
            <person name="Probst A.J."/>
            <person name="Ladd B."/>
            <person name="Jarett J.K."/>
            <person name="Geller-Mcgrath D.E."/>
            <person name="Sieber C.M.K."/>
            <person name="Emerson J.B."/>
            <person name="Anantharaman K."/>
            <person name="Thomas B.C."/>
            <person name="Malmstrom R."/>
            <person name="Stieglmeier M."/>
            <person name="Klingl A."/>
            <person name="Woyke T."/>
            <person name="Ryan C.M."/>
            <person name="Banfield J.F."/>
        </authorList>
    </citation>
    <scope>NUCLEOTIDE SEQUENCE [LARGE SCALE GENOMIC DNA]</scope>
</reference>
<dbReference type="PANTHER" id="PTHR33295">
    <property type="entry name" value="ATPASE"/>
    <property type="match status" value="1"/>
</dbReference>
<dbReference type="EMBL" id="PFAV01000069">
    <property type="protein sequence ID" value="PIR90901.1"/>
    <property type="molecule type" value="Genomic_DNA"/>
</dbReference>
<dbReference type="AlphaFoldDB" id="A0A2H0UVP5"/>
<evidence type="ECO:0000256" key="1">
    <source>
        <dbReference type="SAM" id="Coils"/>
    </source>
</evidence>
<evidence type="ECO:0000313" key="4">
    <source>
        <dbReference type="EMBL" id="PIR90901.1"/>
    </source>
</evidence>
<feature type="domain" description="DUF4143" evidence="3">
    <location>
        <begin position="220"/>
        <end position="356"/>
    </location>
</feature>
<dbReference type="Pfam" id="PF13173">
    <property type="entry name" value="AAA_14"/>
    <property type="match status" value="1"/>
</dbReference>
<dbReference type="PANTHER" id="PTHR33295:SF8">
    <property type="entry name" value="AAA+ ATPASE DOMAIN-CONTAINING PROTEIN"/>
    <property type="match status" value="1"/>
</dbReference>
<gene>
    <name evidence="4" type="ORF">COU03_03725</name>
</gene>
<accession>A0A2H0UVP5</accession>
<name>A0A2H0UVP5_9BACT</name>
<evidence type="ECO:0000259" key="2">
    <source>
        <dbReference type="Pfam" id="PF13173"/>
    </source>
</evidence>
<evidence type="ECO:0000259" key="3">
    <source>
        <dbReference type="Pfam" id="PF13635"/>
    </source>
</evidence>
<feature type="coiled-coil region" evidence="1">
    <location>
        <begin position="7"/>
        <end position="34"/>
    </location>
</feature>
<dbReference type="InterPro" id="IPR041682">
    <property type="entry name" value="AAA_14"/>
</dbReference>
<evidence type="ECO:0008006" key="6">
    <source>
        <dbReference type="Google" id="ProtNLM"/>
    </source>
</evidence>
<comment type="caution">
    <text evidence="4">The sequence shown here is derived from an EMBL/GenBank/DDBJ whole genome shotgun (WGS) entry which is preliminary data.</text>
</comment>
<dbReference type="InterPro" id="IPR025420">
    <property type="entry name" value="DUF4143"/>
</dbReference>
<dbReference type="SUPFAM" id="SSF52540">
    <property type="entry name" value="P-loop containing nucleoside triphosphate hydrolases"/>
    <property type="match status" value="1"/>
</dbReference>
<sequence length="436" mass="51336">MNKTKIKEIILEQKKEAENILKDATIEREVEKKAVKCLKDDLIKVIIGVRRSGKSILAHRLLRNNDYGYINFDDERLLGIKTSDLNDLLEILNEINPKARYLLFDEIQNVAGWELFVNRLKRNDYNVIVTGSNSKLLSGELATHLTGRHVEIELYPFSFKEFLLYQGKIFSNDDFYLTSKRAEIKKLLNDYLISGGFPELLKIEMKEQYLRDLHDKIINRDIVERYNIKYTKTIKEISLFLLSNFGSKITYHKIKNVFEIKSAHTVKKYINYLENAYLVSELLPFSFKVKEQIKKPRKIYGIDIGLIGAFSANFSPNTGRAIENIVFLELKKRQNEIYFYTNPNDKEVDFVIKKGLRVNELIQVCLNLEDEDVKKREVDALLIASEELKCNNLLVITWDEEKEEKIKGKKIKFIPLWKWLLEDRLRWLQNYFVAKF</sequence>
<organism evidence="4 5">
    <name type="scientific">bacterium (Candidatus Gribaldobacteria) CG10_big_fil_rev_8_21_14_0_10_41_12</name>
    <dbReference type="NCBI Taxonomy" id="2014277"/>
    <lineage>
        <taxon>Bacteria</taxon>
        <taxon>Candidatus Gribaldobacteria</taxon>
    </lineage>
</organism>